<reference evidence="1 2" key="1">
    <citation type="submission" date="2016-10" db="EMBL/GenBank/DDBJ databases">
        <authorList>
            <person name="de Groot N.N."/>
        </authorList>
    </citation>
    <scope>NUCLEOTIDE SEQUENCE [LARGE SCALE GENOMIC DNA]</scope>
    <source>
        <strain evidence="1 2">AB35.6</strain>
    </source>
</reference>
<protein>
    <submittedName>
        <fullName evidence="1">Uncharacterized protein</fullName>
    </submittedName>
</protein>
<dbReference type="Proteomes" id="UP000182409">
    <property type="component" value="Unassembled WGS sequence"/>
</dbReference>
<sequence>MTKDEEILPLSFLARATVTLEDFDNSAHAVANVNVRSQLFDLQSQVSIR</sequence>
<accession>A0A1H4K8N5</accession>
<evidence type="ECO:0000313" key="2">
    <source>
        <dbReference type="Proteomes" id="UP000182409"/>
    </source>
</evidence>
<dbReference type="AlphaFoldDB" id="A0A1H4K8N5"/>
<dbReference type="EMBL" id="FNSD01000001">
    <property type="protein sequence ID" value="SEB54793.1"/>
    <property type="molecule type" value="Genomic_DNA"/>
</dbReference>
<evidence type="ECO:0000313" key="1">
    <source>
        <dbReference type="EMBL" id="SEB54793.1"/>
    </source>
</evidence>
<gene>
    <name evidence="1" type="ORF">SAMN05443244_1064</name>
</gene>
<name>A0A1H4K8N5_9BACT</name>
<organism evidence="1 2">
    <name type="scientific">Terriglobus roseus</name>
    <dbReference type="NCBI Taxonomy" id="392734"/>
    <lineage>
        <taxon>Bacteria</taxon>
        <taxon>Pseudomonadati</taxon>
        <taxon>Acidobacteriota</taxon>
        <taxon>Terriglobia</taxon>
        <taxon>Terriglobales</taxon>
        <taxon>Acidobacteriaceae</taxon>
        <taxon>Terriglobus</taxon>
    </lineage>
</organism>
<proteinExistence type="predicted"/>